<name>A0A2U9CVX9_SCOMX</name>
<dbReference type="EMBL" id="CP026263">
    <property type="protein sequence ID" value="AWP20854.1"/>
    <property type="molecule type" value="Genomic_DNA"/>
</dbReference>
<sequence length="98" mass="10675">MRQCLVNDSEVPVPSARAGTTCGELDDFTCGRCFPTGRSVCGGESVGVNIDEGGDAPQHPHSCLRLRLCRIHSADVYRRRSARAIAEFSTPSPVDWRI</sequence>
<reference evidence="1 2" key="1">
    <citation type="submission" date="2017-12" db="EMBL/GenBank/DDBJ databases">
        <title>Integrating genomic resources of turbot (Scophthalmus maximus) in depth evaluation of genetic and physical mapping variation across individuals.</title>
        <authorList>
            <person name="Martinez P."/>
        </authorList>
    </citation>
    <scope>NUCLEOTIDE SEQUENCE [LARGE SCALE GENOMIC DNA]</scope>
</reference>
<evidence type="ECO:0000313" key="1">
    <source>
        <dbReference type="EMBL" id="AWP20854.1"/>
    </source>
</evidence>
<dbReference type="Proteomes" id="UP000246464">
    <property type="component" value="Chromosome 21"/>
</dbReference>
<dbReference type="AlphaFoldDB" id="A0A2U9CVX9"/>
<gene>
    <name evidence="1" type="ORF">SMAX5B_001629</name>
</gene>
<accession>A0A2U9CVX9</accession>
<proteinExistence type="predicted"/>
<organism evidence="1 2">
    <name type="scientific">Scophthalmus maximus</name>
    <name type="common">Turbot</name>
    <name type="synonym">Psetta maxima</name>
    <dbReference type="NCBI Taxonomy" id="52904"/>
    <lineage>
        <taxon>Eukaryota</taxon>
        <taxon>Metazoa</taxon>
        <taxon>Chordata</taxon>
        <taxon>Craniata</taxon>
        <taxon>Vertebrata</taxon>
        <taxon>Euteleostomi</taxon>
        <taxon>Actinopterygii</taxon>
        <taxon>Neopterygii</taxon>
        <taxon>Teleostei</taxon>
        <taxon>Neoteleostei</taxon>
        <taxon>Acanthomorphata</taxon>
        <taxon>Carangaria</taxon>
        <taxon>Pleuronectiformes</taxon>
        <taxon>Pleuronectoidei</taxon>
        <taxon>Scophthalmidae</taxon>
        <taxon>Scophthalmus</taxon>
    </lineage>
</organism>
<evidence type="ECO:0000313" key="2">
    <source>
        <dbReference type="Proteomes" id="UP000246464"/>
    </source>
</evidence>
<protein>
    <submittedName>
        <fullName evidence="1">Uncharacterized protein</fullName>
    </submittedName>
</protein>
<keyword evidence="2" id="KW-1185">Reference proteome</keyword>